<evidence type="ECO:0000313" key="6">
    <source>
        <dbReference type="Proteomes" id="UP000240621"/>
    </source>
</evidence>
<dbReference type="InterPro" id="IPR050306">
    <property type="entry name" value="PfkB_Carbo_kinase"/>
</dbReference>
<evidence type="ECO:0000256" key="2">
    <source>
        <dbReference type="ARBA" id="ARBA00022679"/>
    </source>
</evidence>
<dbReference type="InterPro" id="IPR002173">
    <property type="entry name" value="Carboh/pur_kinase_PfkB_CS"/>
</dbReference>
<dbReference type="CDD" id="cd01167">
    <property type="entry name" value="bac_FRK"/>
    <property type="match status" value="1"/>
</dbReference>
<protein>
    <submittedName>
        <fullName evidence="5">Fructokinase</fullName>
    </submittedName>
</protein>
<dbReference type="InterPro" id="IPR029056">
    <property type="entry name" value="Ribokinase-like"/>
</dbReference>
<evidence type="ECO:0000256" key="3">
    <source>
        <dbReference type="ARBA" id="ARBA00022777"/>
    </source>
</evidence>
<feature type="domain" description="Carbohydrate kinase PfkB" evidence="4">
    <location>
        <begin position="36"/>
        <end position="302"/>
    </location>
</feature>
<dbReference type="AlphaFoldDB" id="A0A2P8C976"/>
<dbReference type="PANTHER" id="PTHR43085:SF57">
    <property type="entry name" value="CARBOHYDRATE KINASE PFKB DOMAIN-CONTAINING PROTEIN"/>
    <property type="match status" value="1"/>
</dbReference>
<name>A0A2P8C976_9BACT</name>
<dbReference type="Proteomes" id="UP000240621">
    <property type="component" value="Unassembled WGS sequence"/>
</dbReference>
<dbReference type="Gene3D" id="3.40.1190.20">
    <property type="match status" value="1"/>
</dbReference>
<dbReference type="SUPFAM" id="SSF53613">
    <property type="entry name" value="Ribokinase-like"/>
    <property type="match status" value="1"/>
</dbReference>
<evidence type="ECO:0000313" key="5">
    <source>
        <dbReference type="EMBL" id="PSK81515.1"/>
    </source>
</evidence>
<reference evidence="5 6" key="1">
    <citation type="submission" date="2018-03" db="EMBL/GenBank/DDBJ databases">
        <title>Genomic Encyclopedia of Archaeal and Bacterial Type Strains, Phase II (KMG-II): from individual species to whole genera.</title>
        <authorList>
            <person name="Goeker M."/>
        </authorList>
    </citation>
    <scope>NUCLEOTIDE SEQUENCE [LARGE SCALE GENOMIC DNA]</scope>
    <source>
        <strain evidence="5 6">DSM 27267</strain>
    </source>
</reference>
<dbReference type="EMBL" id="PYGC01000009">
    <property type="protein sequence ID" value="PSK81515.1"/>
    <property type="molecule type" value="Genomic_DNA"/>
</dbReference>
<dbReference type="PANTHER" id="PTHR43085">
    <property type="entry name" value="HEXOKINASE FAMILY MEMBER"/>
    <property type="match status" value="1"/>
</dbReference>
<dbReference type="InterPro" id="IPR011611">
    <property type="entry name" value="PfkB_dom"/>
</dbReference>
<dbReference type="Pfam" id="PF00294">
    <property type="entry name" value="PfkB"/>
    <property type="match status" value="1"/>
</dbReference>
<keyword evidence="2" id="KW-0808">Transferase</keyword>
<gene>
    <name evidence="5" type="ORF">CLV93_109121</name>
</gene>
<comment type="caution">
    <text evidence="5">The sequence shown here is derived from an EMBL/GenBank/DDBJ whole genome shotgun (WGS) entry which is preliminary data.</text>
</comment>
<dbReference type="PROSITE" id="PS00584">
    <property type="entry name" value="PFKB_KINASES_2"/>
    <property type="match status" value="1"/>
</dbReference>
<organism evidence="5 6">
    <name type="scientific">Prolixibacter denitrificans</name>
    <dbReference type="NCBI Taxonomy" id="1541063"/>
    <lineage>
        <taxon>Bacteria</taxon>
        <taxon>Pseudomonadati</taxon>
        <taxon>Bacteroidota</taxon>
        <taxon>Bacteroidia</taxon>
        <taxon>Marinilabiliales</taxon>
        <taxon>Prolixibacteraceae</taxon>
        <taxon>Prolixibacter</taxon>
    </lineage>
</organism>
<keyword evidence="3 5" id="KW-0418">Kinase</keyword>
<evidence type="ECO:0000256" key="1">
    <source>
        <dbReference type="ARBA" id="ARBA00010688"/>
    </source>
</evidence>
<sequence length="316" mass="34873">MKLDGNGWLLQNFTSYMTYNIIAFGELLWDLLPEGKALGGAPANFIFRVNHFGNNGRLITRLGNDELGKEAMERVKEIGLPTGYVQVDENVPTGTVDVFLDKQGIPDFTINTGVAFDEIEFTSDIKELASEAHCIYYGTLVQRGDKSRESLFKLIDAAPKALKFCDINLRKDCYTPETLHESLQRADVVKINDDEIMELGKIFTLIGTDPRSYGEDLMMRYDLGILLVTMGPKGALCITQDGEFFYDSGYEVKVKDTVGSGDAFSAGFIHILLKTGDVHHALNFGNALGALAATTAGATVPISESEVMAFMRKYYV</sequence>
<evidence type="ECO:0000259" key="4">
    <source>
        <dbReference type="Pfam" id="PF00294"/>
    </source>
</evidence>
<accession>A0A2P8C976</accession>
<dbReference type="GO" id="GO:0016301">
    <property type="term" value="F:kinase activity"/>
    <property type="evidence" value="ECO:0007669"/>
    <property type="project" value="UniProtKB-KW"/>
</dbReference>
<comment type="similarity">
    <text evidence="1">Belongs to the carbohydrate kinase PfkB family.</text>
</comment>
<proteinExistence type="inferred from homology"/>